<dbReference type="InterPro" id="IPR037120">
    <property type="entry name" value="Haem_peroxidase_sf_animal"/>
</dbReference>
<dbReference type="PANTHER" id="PTHR11475:SF4">
    <property type="entry name" value="CHORION PEROXIDASE"/>
    <property type="match status" value="1"/>
</dbReference>
<dbReference type="RefSeq" id="WP_281281997.1">
    <property type="nucleotide sequence ID" value="NZ_VDFV01000103.1"/>
</dbReference>
<evidence type="ECO:0000256" key="1">
    <source>
        <dbReference type="ARBA" id="ARBA00004613"/>
    </source>
</evidence>
<protein>
    <recommendedName>
        <fullName evidence="6">Heme peroxidase</fullName>
    </recommendedName>
</protein>
<dbReference type="InterPro" id="IPR011049">
    <property type="entry name" value="Serralysin-like_metalloprot_C"/>
</dbReference>
<evidence type="ECO:0000256" key="2">
    <source>
        <dbReference type="ARBA" id="ARBA00022525"/>
    </source>
</evidence>
<keyword evidence="5" id="KW-1185">Reference proteome</keyword>
<dbReference type="CDD" id="cd09821">
    <property type="entry name" value="An_peroxidase_bacterial_2"/>
    <property type="match status" value="1"/>
</dbReference>
<evidence type="ECO:0000256" key="3">
    <source>
        <dbReference type="ARBA" id="ARBA00023180"/>
    </source>
</evidence>
<name>A0A5C4N4J6_9RHOB</name>
<dbReference type="PANTHER" id="PTHR11475">
    <property type="entry name" value="OXIDASE/PEROXIDASE"/>
    <property type="match status" value="1"/>
</dbReference>
<dbReference type="SUPFAM" id="SSF48113">
    <property type="entry name" value="Heme-dependent peroxidases"/>
    <property type="match status" value="1"/>
</dbReference>
<dbReference type="Gene3D" id="1.10.640.10">
    <property type="entry name" value="Haem peroxidase domain superfamily, animal type"/>
    <property type="match status" value="1"/>
</dbReference>
<dbReference type="Proteomes" id="UP000305709">
    <property type="component" value="Unassembled WGS sequence"/>
</dbReference>
<dbReference type="PRINTS" id="PR00313">
    <property type="entry name" value="CABNDNGRPT"/>
</dbReference>
<dbReference type="PROSITE" id="PS50292">
    <property type="entry name" value="PEROXIDASE_3"/>
    <property type="match status" value="1"/>
</dbReference>
<comment type="subcellular location">
    <subcellularLocation>
        <location evidence="1">Secreted</location>
    </subcellularLocation>
</comment>
<dbReference type="Gene3D" id="2.150.10.10">
    <property type="entry name" value="Serralysin-like metalloprotease, C-terminal"/>
    <property type="match status" value="2"/>
</dbReference>
<dbReference type="GO" id="GO:0006979">
    <property type="term" value="P:response to oxidative stress"/>
    <property type="evidence" value="ECO:0007669"/>
    <property type="project" value="InterPro"/>
</dbReference>
<dbReference type="SUPFAM" id="SSF51120">
    <property type="entry name" value="beta-Roll"/>
    <property type="match status" value="1"/>
</dbReference>
<proteinExistence type="predicted"/>
<sequence length="1355" mass="144252">MDADPRTISNLIVDQTAGNPAAIYAALKVMGVTGLAATAVVDSITAAYKATLTAASNSVADPEFQQAQTNLIAATTAQRDASRANNAADNAVANLTEAVIKAEAAQDAAEVAQGAVDGLVAELTTSTGADVMVLWQEARDAAALAVTTASAVVSQLGTAATPASVSTMEAAQALLAVLDSLDDADGVVNAGDLAAAASAANAYRPVSAPDGTAQDSLDDLTLAKAEAVTLATQTQAALDLATEELNSAREAYTLAFENAEGATGTYAQALSALNTLMSGAGLEVGPEGGIRIENLSPDIGLTPSFNNLFTIFGQFFDHGLDLVTKGGAGTVYIPLEDDDPLIAGADKVFGTADDLPEQLRFMALTRATPDGTSQTNMTTSWIDQNQTYTSHASHQVFLREQVRVDLGDGLKAYSTGRLLDGTMHGTIGTWADVKKQALEVLGIRLSDNDVHRVPLLKTDQYGNLILGPNGYAMIAMAPDATHTQPWFKEGTAAGITTTGSVAAGPAFLDDIAHHAVPGRYDSNGNRVIDAGDAFMRADTNTGLGDDGNPATYDDEMLNSHFITGDGRGNENFGLSAVHSVFHAEHNRILEENKHTILESGDLAFINEWLLKDITALPETQAEINALVWNGERMFQAARFSTEMQYQHMVFEEFARRIQPLVDPFVFTNTPDIDPSIVAEFAHAVYRFGHSMLTDTIDRVDNNLNPITKANGEQLSLIEAFLNPQAYTGTAASFDQIQGAILRGLSEDVGSEIDEFIVPALRSNLLGLPLDLAALNMARARETGVPTLNQTRDQLYNDFGVADLKPYESWNDFAQNLKNPISVINFIAAYGTHQAIVDATTIEAKREAAMVLVLGDGNPDGTFTVNGKTYVDDRLAFLNATGAYGSSAVLANGRGGLNDIDLWIGGLAEKLNEFGGMLGSTFNFIFEYQMEQLQAGDRFYYLSRTQGLNLLDALEQNTFSDIMMRNSSLGDKYAPHIYAHAFLTPDMILELDRGIAQRDYNSSTTSLDPIWSDPLLQRIDPKVVRSYTGATTVVEGGKTHDVGGTLVFRGGEHVVLGGTEGNDTLRSDIGDDAIWGDGGNDYINSGQGADQVFGGDGDDVIEDPFGDNFLRGERGNDVVSAARGLNILFGGQGKDAIFLGQDAGETFGGEGDDFILGGSGVDFLQGNEGDDWIEGGEGFDTIAGENSELFFNSTIIGHDVAWGQGNEQDYDLESGDDIAFSGASVQRFEGMFGFDWAIGKYDVAGVDWDANIKIFTSIPAEILRDRFDLMESFSGWKYNDTIRGDNRGTLSAVGGLDEGVAFDDHVLDSAGLDRIAGMRAWFAGARDTLAELDPGAYDDADVMFRDGNILLGGGGS</sequence>
<dbReference type="Pfam" id="PF00353">
    <property type="entry name" value="HemolysinCabind"/>
    <property type="match status" value="3"/>
</dbReference>
<dbReference type="InterPro" id="IPR018511">
    <property type="entry name" value="Hemolysin-typ_Ca-bd_CS"/>
</dbReference>
<reference evidence="4 5" key="1">
    <citation type="submission" date="2019-06" db="EMBL/GenBank/DDBJ databases">
        <authorList>
            <person name="Jiang L."/>
        </authorList>
    </citation>
    <scope>NUCLEOTIDE SEQUENCE [LARGE SCALE GENOMIC DNA]</scope>
    <source>
        <strain evidence="4 5">YIM 48858</strain>
    </source>
</reference>
<dbReference type="InterPro" id="IPR019791">
    <property type="entry name" value="Haem_peroxidase_animal"/>
</dbReference>
<evidence type="ECO:0000313" key="4">
    <source>
        <dbReference type="EMBL" id="TNC59439.1"/>
    </source>
</evidence>
<dbReference type="EMBL" id="VDFV01000103">
    <property type="protein sequence ID" value="TNC59439.1"/>
    <property type="molecule type" value="Genomic_DNA"/>
</dbReference>
<dbReference type="PROSITE" id="PS00330">
    <property type="entry name" value="HEMOLYSIN_CALCIUM"/>
    <property type="match status" value="1"/>
</dbReference>
<dbReference type="InterPro" id="IPR001343">
    <property type="entry name" value="Hemolysn_Ca-bd"/>
</dbReference>
<keyword evidence="3" id="KW-0325">Glycoprotein</keyword>
<dbReference type="GO" id="GO:0020037">
    <property type="term" value="F:heme binding"/>
    <property type="evidence" value="ECO:0007669"/>
    <property type="project" value="InterPro"/>
</dbReference>
<feature type="non-terminal residue" evidence="4">
    <location>
        <position position="1355"/>
    </location>
</feature>
<dbReference type="GO" id="GO:0004601">
    <property type="term" value="F:peroxidase activity"/>
    <property type="evidence" value="ECO:0007669"/>
    <property type="project" value="InterPro"/>
</dbReference>
<organism evidence="4 5">
    <name type="scientific">Rubellimicrobium roseum</name>
    <dbReference type="NCBI Taxonomy" id="687525"/>
    <lineage>
        <taxon>Bacteria</taxon>
        <taxon>Pseudomonadati</taxon>
        <taxon>Pseudomonadota</taxon>
        <taxon>Alphaproteobacteria</taxon>
        <taxon>Rhodobacterales</taxon>
        <taxon>Roseobacteraceae</taxon>
        <taxon>Rubellimicrobium</taxon>
    </lineage>
</organism>
<keyword evidence="2" id="KW-0964">Secreted</keyword>
<evidence type="ECO:0000313" key="5">
    <source>
        <dbReference type="Proteomes" id="UP000305709"/>
    </source>
</evidence>
<evidence type="ECO:0008006" key="6">
    <source>
        <dbReference type="Google" id="ProtNLM"/>
    </source>
</evidence>
<dbReference type="GO" id="GO:0005509">
    <property type="term" value="F:calcium ion binding"/>
    <property type="evidence" value="ECO:0007669"/>
    <property type="project" value="InterPro"/>
</dbReference>
<comment type="caution">
    <text evidence="4">The sequence shown here is derived from an EMBL/GenBank/DDBJ whole genome shotgun (WGS) entry which is preliminary data.</text>
</comment>
<accession>A0A5C4N4J6</accession>
<gene>
    <name evidence="4" type="ORF">FHG71_22760</name>
</gene>
<dbReference type="GO" id="GO:0005576">
    <property type="term" value="C:extracellular region"/>
    <property type="evidence" value="ECO:0007669"/>
    <property type="project" value="UniProtKB-SubCell"/>
</dbReference>
<dbReference type="InterPro" id="IPR010255">
    <property type="entry name" value="Haem_peroxidase_sf"/>
</dbReference>
<dbReference type="Pfam" id="PF03098">
    <property type="entry name" value="An_peroxidase"/>
    <property type="match status" value="2"/>
</dbReference>